<dbReference type="RefSeq" id="WP_158899003.1">
    <property type="nucleotide sequence ID" value="NZ_CP035733.1"/>
</dbReference>
<keyword evidence="2" id="KW-0472">Membrane</keyword>
<evidence type="ECO:0000313" key="6">
    <source>
        <dbReference type="EMBL" id="QGY80104.1"/>
    </source>
</evidence>
<evidence type="ECO:0000256" key="3">
    <source>
        <dbReference type="ARBA" id="ARBA00023237"/>
    </source>
</evidence>
<dbReference type="GO" id="GO:0030246">
    <property type="term" value="F:carbohydrate binding"/>
    <property type="evidence" value="ECO:0007669"/>
    <property type="project" value="InterPro"/>
</dbReference>
<keyword evidence="6" id="KW-0675">Receptor</keyword>
<evidence type="ECO:0000256" key="4">
    <source>
        <dbReference type="SAM" id="SignalP"/>
    </source>
</evidence>
<evidence type="ECO:0000259" key="5">
    <source>
        <dbReference type="Pfam" id="PF25183"/>
    </source>
</evidence>
<dbReference type="Pfam" id="PF13620">
    <property type="entry name" value="CarboxypepD_reg"/>
    <property type="match status" value="1"/>
</dbReference>
<dbReference type="SUPFAM" id="SSF49452">
    <property type="entry name" value="Starch-binding domain-like"/>
    <property type="match status" value="1"/>
</dbReference>
<dbReference type="Gene3D" id="2.40.170.20">
    <property type="entry name" value="TonB-dependent receptor, beta-barrel domain"/>
    <property type="match status" value="1"/>
</dbReference>
<evidence type="ECO:0000256" key="2">
    <source>
        <dbReference type="ARBA" id="ARBA00023136"/>
    </source>
</evidence>
<dbReference type="SUPFAM" id="SSF56935">
    <property type="entry name" value="Porins"/>
    <property type="match status" value="1"/>
</dbReference>
<dbReference type="InterPro" id="IPR057601">
    <property type="entry name" value="Oar-like_b-barrel"/>
</dbReference>
<dbReference type="OrthoDB" id="9768147at2"/>
<gene>
    <name evidence="6" type="ORF">EUU25_05420</name>
</gene>
<feature type="signal peptide" evidence="4">
    <location>
        <begin position="1"/>
        <end position="26"/>
    </location>
</feature>
<dbReference type="InterPro" id="IPR013784">
    <property type="entry name" value="Carb-bd-like_fold"/>
</dbReference>
<comment type="subcellular location">
    <subcellularLocation>
        <location evidence="1">Cell outer membrane</location>
    </subcellularLocation>
</comment>
<reference evidence="7" key="1">
    <citation type="submission" date="2019-01" db="EMBL/GenBank/DDBJ databases">
        <title>Sphingorhabdus lacus sp.nov., isolated from an oligotrophic freshwater lake.</title>
        <authorList>
            <person name="Park M."/>
        </authorList>
    </citation>
    <scope>NUCLEOTIDE SEQUENCE [LARGE SCALE GENOMIC DNA]</scope>
    <source>
        <strain evidence="7">IMCC1753</strain>
    </source>
</reference>
<evidence type="ECO:0000256" key="1">
    <source>
        <dbReference type="ARBA" id="ARBA00004442"/>
    </source>
</evidence>
<dbReference type="InterPro" id="IPR036942">
    <property type="entry name" value="Beta-barrel_TonB_sf"/>
</dbReference>
<proteinExistence type="predicted"/>
<dbReference type="Proteomes" id="UP000428803">
    <property type="component" value="Chromosome"/>
</dbReference>
<sequence>MQIRYYLAASAAALSIATVVATPAMAQETTSSVRGTVESAGGPVAGANVTIVHEPSGTTATSTTDSQGNFAASGLRIGGPFTVTVEADGFESAQVTDLSLSAGQSYRLPVVLQAQQEIVVTASALRGATETSTGPITALNREDIEGVASINRDIRDLARRDPFVTIDLSNSRTIEVAGQNGRLNRFSVDGVQFSDDFGLNNGGLPTSRGPVPFDAIEQLSVKVAPYDISEGDFQGGAINVVLRSGGNDFSGSAFFTYTDEKLTGDRTRGRNVALNFDSKQYGGIISGPIIKDKLFFMFGYEKTEESDPFDDGVGAGFSNQVPGITQAQIDQISSIAQSVYGYDTLGQIQNAVEEDEKYVAKLDWNVNDDHRASLTYIRNVGTQQFQQNTFTTPPFALGLFSNGYELAEEVNSGVFQLNSQWTDTFSTELRASYRDYNRDQTPFGGREFPQFEVCLDPTSVTTGASTFITCGGSRVFFGPDVSRQSNDLNTDNLSIDFTARKDAGSHRIKATFGYSEINTFNLFLQRSLGDYYFDSIADFQNRIASRLRFGAAVPSLDPNDAAASFKSRAYTFGIQDDWEVLPGLEMTFGFRYDMYDNPTDVPLNSNFLGRQGFSNRKTFNGEGVFQPRFGFNWQATERLVVRGGIGIFAGGTPDVFLSNSYSNTGQLTNAIDIQRNATPATCNLSPANPALCATALTGVNGDIPGAVGSFVATNTASLAAAPVNAIDPNISTARQARATLSVNYDADLGALGDGWLFGVDALYGNVIEGYQWTDARSVVVGTLPDGRPRYAPLGGVATTNQDLLMTNDQRGRSYVGVARLSKSWDWGLSIDASYTRSSIKDTNAITSATAGSLYSNNAFANPNFAAYGTSIYQIKDQWKFGIDFNRAFFGENKTRLSLFGEYRSGRPYSLTMNDQTNRSAVFGTVGNGARHLLYVPTLNDSRVSFATAANETAFNALVDQLGIGKYRGGIIAKNTQQSPDFFKVDLSISQELPLFVGKSKLRLFADIENVLNLIDSDWGALRQVSFPQTAALVTVQCLSVATPTGTAPATGVVNTASTQNCAQYRYSNVLAPNEALVTRQSLYGIRVGVKVSF</sequence>
<dbReference type="AlphaFoldDB" id="A0A6I6L646"/>
<dbReference type="Gene3D" id="2.60.40.1120">
    <property type="entry name" value="Carboxypeptidase-like, regulatory domain"/>
    <property type="match status" value="1"/>
</dbReference>
<feature type="domain" description="TonB-dependent transporter Oar-like beta-barrel" evidence="5">
    <location>
        <begin position="241"/>
        <end position="1012"/>
    </location>
</feature>
<protein>
    <submittedName>
        <fullName evidence="6">TonB-dependent receptor</fullName>
    </submittedName>
</protein>
<feature type="chain" id="PRO_5026338417" evidence="4">
    <location>
        <begin position="27"/>
        <end position="1093"/>
    </location>
</feature>
<dbReference type="Pfam" id="PF25183">
    <property type="entry name" value="OMP_b-brl_4"/>
    <property type="match status" value="1"/>
</dbReference>
<accession>A0A6I6L646</accession>
<name>A0A6I6L646_9SPHN</name>
<keyword evidence="4" id="KW-0732">Signal</keyword>
<dbReference type="Gene3D" id="2.170.130.10">
    <property type="entry name" value="TonB-dependent receptor, plug domain"/>
    <property type="match status" value="1"/>
</dbReference>
<keyword evidence="3" id="KW-0998">Cell outer membrane</keyword>
<dbReference type="EMBL" id="CP035733">
    <property type="protein sequence ID" value="QGY80104.1"/>
    <property type="molecule type" value="Genomic_DNA"/>
</dbReference>
<keyword evidence="7" id="KW-1185">Reference proteome</keyword>
<organism evidence="6 7">
    <name type="scientific">Sphingorhabdus lacus</name>
    <dbReference type="NCBI Taxonomy" id="392610"/>
    <lineage>
        <taxon>Bacteria</taxon>
        <taxon>Pseudomonadati</taxon>
        <taxon>Pseudomonadota</taxon>
        <taxon>Alphaproteobacteria</taxon>
        <taxon>Sphingomonadales</taxon>
        <taxon>Sphingomonadaceae</taxon>
        <taxon>Sphingorhabdus</taxon>
    </lineage>
</organism>
<dbReference type="InterPro" id="IPR037066">
    <property type="entry name" value="Plug_dom_sf"/>
</dbReference>
<evidence type="ECO:0000313" key="7">
    <source>
        <dbReference type="Proteomes" id="UP000428803"/>
    </source>
</evidence>
<dbReference type="KEGG" id="slaa:EUU25_05420"/>
<dbReference type="GO" id="GO:0009279">
    <property type="term" value="C:cell outer membrane"/>
    <property type="evidence" value="ECO:0007669"/>
    <property type="project" value="UniProtKB-SubCell"/>
</dbReference>